<dbReference type="CDD" id="cd19362">
    <property type="entry name" value="TenA_C_SsTenA-1-like"/>
    <property type="match status" value="1"/>
</dbReference>
<gene>
    <name evidence="3" type="ORF">GCM10007112_03790</name>
    <name evidence="2" type="ORF">Vsou_09190</name>
</gene>
<sequence length="212" mass="24853">MVSTHERLRDLVGDLWNKYTRHEFVERLRNGSLPMDVFRYYLIQDTKYVREMQKAVIKAASKAPLNEAIDILTAVFSNVERGAEVHERLFHDLSITEDEVNNTGFNLVNYAYTKHLHYYASLGWPQFLAAWAPCMWGYYEIGKYVVGTGNSIFNAWAEFYASNDYWSRVEAILRTLDKCGVTPDMERAFRDSVNFEIMFWEASLRRDPTVLY</sequence>
<feature type="domain" description="Thiaminase-2/PQQC" evidence="1">
    <location>
        <begin position="14"/>
        <end position="205"/>
    </location>
</feature>
<evidence type="ECO:0000313" key="5">
    <source>
        <dbReference type="Proteomes" id="UP001060771"/>
    </source>
</evidence>
<dbReference type="EMBL" id="BMNM01000001">
    <property type="protein sequence ID" value="GGI70039.1"/>
    <property type="molecule type" value="Genomic_DNA"/>
</dbReference>
<dbReference type="PANTHER" id="PTHR43198">
    <property type="entry name" value="BIFUNCTIONAL TH2 PROTEIN"/>
    <property type="match status" value="1"/>
</dbReference>
<dbReference type="InterPro" id="IPR004305">
    <property type="entry name" value="Thiaminase-2/PQQC"/>
</dbReference>
<accession>A0A830EEW8</accession>
<dbReference type="OrthoDB" id="85443at2157"/>
<dbReference type="Pfam" id="PF03070">
    <property type="entry name" value="TENA_THI-4"/>
    <property type="match status" value="1"/>
</dbReference>
<proteinExistence type="predicted"/>
<organism evidence="3 4">
    <name type="scientific">Vulcanisaeta souniana JCM 11219</name>
    <dbReference type="NCBI Taxonomy" id="1293586"/>
    <lineage>
        <taxon>Archaea</taxon>
        <taxon>Thermoproteota</taxon>
        <taxon>Thermoprotei</taxon>
        <taxon>Thermoproteales</taxon>
        <taxon>Thermoproteaceae</taxon>
        <taxon>Vulcanisaeta</taxon>
    </lineage>
</organism>
<reference evidence="5" key="3">
    <citation type="submission" date="2022-09" db="EMBL/GenBank/DDBJ databases">
        <title>Complete genome sequence of Vulcanisaeta souniana.</title>
        <authorList>
            <person name="Kato S."/>
            <person name="Itoh T."/>
            <person name="Ohkuma M."/>
        </authorList>
    </citation>
    <scope>NUCLEOTIDE SEQUENCE [LARGE SCALE GENOMIC DNA]</scope>
    <source>
        <strain evidence="5">JCM 11219</strain>
    </source>
</reference>
<reference evidence="2" key="4">
    <citation type="journal article" date="2023" name="Microbiol. Resour. Announc.">
        <title>Complete Genome Sequence of Vulcanisaeta souniana Strain IC-059, a Hyperthermophilic Archaeon Isolated from Hot Spring Water in Japan.</title>
        <authorList>
            <person name="Kato S."/>
            <person name="Itoh T."/>
            <person name="Wu L."/>
            <person name="Ma J."/>
            <person name="Ohkuma M."/>
        </authorList>
    </citation>
    <scope>NUCLEOTIDE SEQUENCE</scope>
    <source>
        <strain evidence="2">JCM 11219</strain>
    </source>
</reference>
<evidence type="ECO:0000259" key="1">
    <source>
        <dbReference type="Pfam" id="PF03070"/>
    </source>
</evidence>
<dbReference type="GeneID" id="76206469"/>
<dbReference type="GO" id="GO:0005829">
    <property type="term" value="C:cytosol"/>
    <property type="evidence" value="ECO:0007669"/>
    <property type="project" value="TreeGrafter"/>
</dbReference>
<dbReference type="AlphaFoldDB" id="A0A830EEW8"/>
<reference evidence="3" key="2">
    <citation type="submission" date="2020-09" db="EMBL/GenBank/DDBJ databases">
        <authorList>
            <person name="Sun Q."/>
            <person name="Ohkuma M."/>
        </authorList>
    </citation>
    <scope>NUCLEOTIDE SEQUENCE</scope>
    <source>
        <strain evidence="3">JCM 11219</strain>
    </source>
</reference>
<keyword evidence="5" id="KW-1185">Reference proteome</keyword>
<dbReference type="Proteomes" id="UP001060771">
    <property type="component" value="Chromosome"/>
</dbReference>
<evidence type="ECO:0000313" key="2">
    <source>
        <dbReference type="EMBL" id="BDR91826.1"/>
    </source>
</evidence>
<evidence type="ECO:0000313" key="3">
    <source>
        <dbReference type="EMBL" id="GGI70039.1"/>
    </source>
</evidence>
<name>A0A830EEW8_9CREN</name>
<dbReference type="InterPro" id="IPR050967">
    <property type="entry name" value="Thiamine_Salvage_TenA"/>
</dbReference>
<dbReference type="Gene3D" id="1.20.910.10">
    <property type="entry name" value="Heme oxygenase-like"/>
    <property type="match status" value="1"/>
</dbReference>
<dbReference type="EMBL" id="AP026830">
    <property type="protein sequence ID" value="BDR91826.1"/>
    <property type="molecule type" value="Genomic_DNA"/>
</dbReference>
<dbReference type="Proteomes" id="UP000657075">
    <property type="component" value="Unassembled WGS sequence"/>
</dbReference>
<dbReference type="InterPro" id="IPR016084">
    <property type="entry name" value="Haem_Oase-like_multi-hlx"/>
</dbReference>
<dbReference type="SUPFAM" id="SSF48613">
    <property type="entry name" value="Heme oxygenase-like"/>
    <property type="match status" value="1"/>
</dbReference>
<dbReference type="RefSeq" id="WP_188602449.1">
    <property type="nucleotide sequence ID" value="NZ_AP026830.1"/>
</dbReference>
<protein>
    <submittedName>
        <fullName evidence="3">TenA family transcriptional regulator</fullName>
    </submittedName>
</protein>
<reference evidence="3" key="1">
    <citation type="journal article" date="2014" name="Int. J. Syst. Evol. Microbiol.">
        <title>Complete genome sequence of Corynebacterium casei LMG S-19264T (=DSM 44701T), isolated from a smear-ripened cheese.</title>
        <authorList>
            <consortium name="US DOE Joint Genome Institute (JGI-PGF)"/>
            <person name="Walter F."/>
            <person name="Albersmeier A."/>
            <person name="Kalinowski J."/>
            <person name="Ruckert C."/>
        </authorList>
    </citation>
    <scope>NUCLEOTIDE SEQUENCE</scope>
    <source>
        <strain evidence="3">JCM 11219</strain>
    </source>
</reference>
<evidence type="ECO:0000313" key="4">
    <source>
        <dbReference type="Proteomes" id="UP000657075"/>
    </source>
</evidence>
<dbReference type="PANTHER" id="PTHR43198:SF2">
    <property type="entry name" value="SI:CH1073-67J19.1-RELATED"/>
    <property type="match status" value="1"/>
</dbReference>